<dbReference type="Proteomes" id="UP000297716">
    <property type="component" value="Unassembled WGS sequence"/>
</dbReference>
<accession>A0A4Z0YM80</accession>
<sequence length="280" mass="32933">MASNDWERHKATILNLYLLERTPLHEVVSYMQQKHDFAKKESQYQYQFKKWGVRKNSRKKDWQHLRHQLQKRIGKQSEVTLFGFPLSAGKVRKETQRYAAIPTANEFGRKVPSPEVYDGMMVRAQSPSIVEDIMWPPLPWFHFKNIILPTLRHPSNLLKILFNSLSSNNNFVQYQGNNAFSLLYKNSRNPLELREVILHLSNVMPDDSRDTRQKAEATEQKELPLLMATEILKLVFFHLSNNIRPGYNTQDEAVYGSAIREKNYMIVSRLLDLVWILTFQ</sequence>
<gene>
    <name evidence="2" type="ORF">E0Z10_g3781</name>
</gene>
<evidence type="ECO:0000259" key="1">
    <source>
        <dbReference type="Pfam" id="PF14420"/>
    </source>
</evidence>
<reference evidence="2 3" key="1">
    <citation type="submission" date="2019-03" db="EMBL/GenBank/DDBJ databases">
        <title>Draft genome sequence of Xylaria hypoxylon DSM 108379, a ubiquitous saprotrophic-parasitic fungi on hardwood.</title>
        <authorList>
            <person name="Buettner E."/>
            <person name="Leonhardt S."/>
            <person name="Gebauer A.M."/>
            <person name="Liers C."/>
            <person name="Hofrichter M."/>
            <person name="Kellner H."/>
        </authorList>
    </citation>
    <scope>NUCLEOTIDE SEQUENCE [LARGE SCALE GENOMIC DNA]</scope>
    <source>
        <strain evidence="2 3">DSM 108379</strain>
    </source>
</reference>
<proteinExistence type="predicted"/>
<dbReference type="EMBL" id="SKBN01000055">
    <property type="protein sequence ID" value="TGJ84984.1"/>
    <property type="molecule type" value="Genomic_DNA"/>
</dbReference>
<evidence type="ECO:0000313" key="2">
    <source>
        <dbReference type="EMBL" id="TGJ84984.1"/>
    </source>
</evidence>
<name>A0A4Z0YM80_9PEZI</name>
<dbReference type="PANTHER" id="PTHR38788">
    <property type="entry name" value="CLR5 DOMAIN-CONTAINING PROTEIN"/>
    <property type="match status" value="1"/>
</dbReference>
<feature type="domain" description="Clr5" evidence="1">
    <location>
        <begin position="4"/>
        <end position="55"/>
    </location>
</feature>
<dbReference type="Pfam" id="PF14420">
    <property type="entry name" value="Clr5"/>
    <property type="match status" value="1"/>
</dbReference>
<comment type="caution">
    <text evidence="2">The sequence shown here is derived from an EMBL/GenBank/DDBJ whole genome shotgun (WGS) entry which is preliminary data.</text>
</comment>
<evidence type="ECO:0000313" key="3">
    <source>
        <dbReference type="Proteomes" id="UP000297716"/>
    </source>
</evidence>
<dbReference type="OrthoDB" id="539213at2759"/>
<dbReference type="InterPro" id="IPR025676">
    <property type="entry name" value="Clr5_dom"/>
</dbReference>
<dbReference type="AlphaFoldDB" id="A0A4Z0YM80"/>
<dbReference type="PANTHER" id="PTHR38788:SF3">
    <property type="entry name" value="CLR5 DOMAIN-CONTAINING PROTEIN"/>
    <property type="match status" value="1"/>
</dbReference>
<keyword evidence="3" id="KW-1185">Reference proteome</keyword>
<organism evidence="2 3">
    <name type="scientific">Xylaria hypoxylon</name>
    <dbReference type="NCBI Taxonomy" id="37992"/>
    <lineage>
        <taxon>Eukaryota</taxon>
        <taxon>Fungi</taxon>
        <taxon>Dikarya</taxon>
        <taxon>Ascomycota</taxon>
        <taxon>Pezizomycotina</taxon>
        <taxon>Sordariomycetes</taxon>
        <taxon>Xylariomycetidae</taxon>
        <taxon>Xylariales</taxon>
        <taxon>Xylariaceae</taxon>
        <taxon>Xylaria</taxon>
    </lineage>
</organism>
<protein>
    <recommendedName>
        <fullName evidence="1">Clr5 domain-containing protein</fullName>
    </recommendedName>
</protein>